<accession>A0AC34RM44</accession>
<reference evidence="2" key="1">
    <citation type="submission" date="2022-11" db="UniProtKB">
        <authorList>
            <consortium name="WormBaseParasite"/>
        </authorList>
    </citation>
    <scope>IDENTIFICATION</scope>
</reference>
<dbReference type="WBParaSite" id="JU765_v2.g8074.t1">
    <property type="protein sequence ID" value="JU765_v2.g8074.t1"/>
    <property type="gene ID" value="JU765_v2.g8074"/>
</dbReference>
<evidence type="ECO:0000313" key="2">
    <source>
        <dbReference type="WBParaSite" id="JU765_v2.g8074.t1"/>
    </source>
</evidence>
<proteinExistence type="predicted"/>
<name>A0AC34RM44_9BILA</name>
<protein>
    <submittedName>
        <fullName evidence="2">Uncharacterized protein</fullName>
    </submittedName>
</protein>
<sequence>MATDMVMNTVMDMDKARVMVMDPDTDMVVLMDIIMTVIMVVIMADIKADMITITIIKHRLTCPFAIFYLLTGCKKFTS</sequence>
<evidence type="ECO:0000313" key="1">
    <source>
        <dbReference type="Proteomes" id="UP000887576"/>
    </source>
</evidence>
<organism evidence="1 2">
    <name type="scientific">Panagrolaimus sp. JU765</name>
    <dbReference type="NCBI Taxonomy" id="591449"/>
    <lineage>
        <taxon>Eukaryota</taxon>
        <taxon>Metazoa</taxon>
        <taxon>Ecdysozoa</taxon>
        <taxon>Nematoda</taxon>
        <taxon>Chromadorea</taxon>
        <taxon>Rhabditida</taxon>
        <taxon>Tylenchina</taxon>
        <taxon>Panagrolaimomorpha</taxon>
        <taxon>Panagrolaimoidea</taxon>
        <taxon>Panagrolaimidae</taxon>
        <taxon>Panagrolaimus</taxon>
    </lineage>
</organism>
<dbReference type="Proteomes" id="UP000887576">
    <property type="component" value="Unplaced"/>
</dbReference>